<organism evidence="2 3">
    <name type="scientific">Pyrobaculum calidifontis (strain DSM 21063 / JCM 11548 / VA1)</name>
    <dbReference type="NCBI Taxonomy" id="410359"/>
    <lineage>
        <taxon>Archaea</taxon>
        <taxon>Thermoproteota</taxon>
        <taxon>Thermoprotei</taxon>
        <taxon>Thermoproteales</taxon>
        <taxon>Thermoproteaceae</taxon>
        <taxon>Pyrobaculum</taxon>
    </lineage>
</organism>
<evidence type="ECO:0000313" key="3">
    <source>
        <dbReference type="Proteomes" id="UP000001431"/>
    </source>
</evidence>
<feature type="domain" description="NADP-dependent oxidoreductase" evidence="1">
    <location>
        <begin position="13"/>
        <end position="269"/>
    </location>
</feature>
<dbReference type="PANTHER" id="PTHR43638">
    <property type="entry name" value="OXIDOREDUCTASE, ALDO/KETO REDUCTASE FAMILY PROTEIN"/>
    <property type="match status" value="1"/>
</dbReference>
<dbReference type="Proteomes" id="UP000001431">
    <property type="component" value="Chromosome"/>
</dbReference>
<dbReference type="Gene3D" id="3.20.20.100">
    <property type="entry name" value="NADP-dependent oxidoreductase domain"/>
    <property type="match status" value="1"/>
</dbReference>
<dbReference type="InterPro" id="IPR020471">
    <property type="entry name" value="AKR"/>
</dbReference>
<dbReference type="CDD" id="cd19072">
    <property type="entry name" value="AKR_AKR3F1-like"/>
    <property type="match status" value="1"/>
</dbReference>
<reference evidence="2" key="1">
    <citation type="submission" date="2007-02" db="EMBL/GenBank/DDBJ databases">
        <title>Complete sequence of Pyrobaculum calidifontis JCM 11548.</title>
        <authorList>
            <consortium name="US DOE Joint Genome Institute"/>
            <person name="Copeland A."/>
            <person name="Lucas S."/>
            <person name="Lapidus A."/>
            <person name="Barry K."/>
            <person name="Glavina del Rio T."/>
            <person name="Dalin E."/>
            <person name="Tice H."/>
            <person name="Pitluck S."/>
            <person name="Chain P."/>
            <person name="Malfatti S."/>
            <person name="Shin M."/>
            <person name="Vergez L."/>
            <person name="Schmutz J."/>
            <person name="Larimer F."/>
            <person name="Land M."/>
            <person name="Hauser L."/>
            <person name="Kyrpides N."/>
            <person name="Mikhailova N."/>
            <person name="Cozen A.E."/>
            <person name="Fitz-Gibbon S.T."/>
            <person name="House C.H."/>
            <person name="Saltikov C."/>
            <person name="Lowe T.M."/>
            <person name="Richardson P."/>
        </authorList>
    </citation>
    <scope>NUCLEOTIDE SEQUENCE [LARGE SCALE GENOMIC DNA]</scope>
    <source>
        <strain evidence="2">JCM 11548</strain>
    </source>
</reference>
<dbReference type="HOGENOM" id="CLU_023205_2_3_2"/>
<accession>A3MWF8</accession>
<dbReference type="AlphaFoldDB" id="A3MWF8"/>
<dbReference type="SUPFAM" id="SSF51430">
    <property type="entry name" value="NAD(P)-linked oxidoreductase"/>
    <property type="match status" value="1"/>
</dbReference>
<dbReference type="eggNOG" id="arCOG01619">
    <property type="taxonomic scope" value="Archaea"/>
</dbReference>
<evidence type="ECO:0000259" key="1">
    <source>
        <dbReference type="Pfam" id="PF00248"/>
    </source>
</evidence>
<name>A3MWF8_PYRCJ</name>
<dbReference type="PRINTS" id="PR00069">
    <property type="entry name" value="ALDKETRDTASE"/>
</dbReference>
<protein>
    <submittedName>
        <fullName evidence="2">Aldo/keto reductase</fullName>
    </submittedName>
</protein>
<keyword evidence="3" id="KW-1185">Reference proteome</keyword>
<dbReference type="InterPro" id="IPR036812">
    <property type="entry name" value="NAD(P)_OxRdtase_dom_sf"/>
</dbReference>
<dbReference type="InterPro" id="IPR023210">
    <property type="entry name" value="NADP_OxRdtase_dom"/>
</dbReference>
<dbReference type="KEGG" id="pcl:Pcal_1557"/>
<gene>
    <name evidence="2" type="ordered locus">Pcal_1557</name>
</gene>
<dbReference type="PIRSF" id="PIRSF000097">
    <property type="entry name" value="AKR"/>
    <property type="match status" value="1"/>
</dbReference>
<evidence type="ECO:0000313" key="2">
    <source>
        <dbReference type="EMBL" id="ABO08975.1"/>
    </source>
</evidence>
<dbReference type="GO" id="GO:0016491">
    <property type="term" value="F:oxidoreductase activity"/>
    <property type="evidence" value="ECO:0007669"/>
    <property type="project" value="InterPro"/>
</dbReference>
<proteinExistence type="predicted"/>
<dbReference type="PANTHER" id="PTHR43638:SF3">
    <property type="entry name" value="ALDEHYDE REDUCTASE"/>
    <property type="match status" value="1"/>
</dbReference>
<dbReference type="Pfam" id="PF00248">
    <property type="entry name" value="Aldo_ket_red"/>
    <property type="match status" value="1"/>
</dbReference>
<sequence length="270" mass="29970">MKACFKRVGCVSAIGLGTWGMGGGFWTADTSRDGEWVEAIRYALEKGIRLVDTAEMYGGGHAEELVGLAVRGFPRDEVFIVTKVWPNHARYDDVLKSAEASARRLGTYIDLYLLHWPSDSVPICETVRAFEALVDKGVIRHFGVSNFSLDQLREAEACAKKYELAAVENHYSLLNRRDEADVLPYALSNGILYLAYTPLEKGALAKSPLLAEVGKRYGATAVQVALAWYIKRGVVPIPKAEKKSHIDEIVGAFHVKLSDEDFQRIDSAYR</sequence>
<dbReference type="STRING" id="410359.Pcal_1557"/>
<dbReference type="EMBL" id="CP000561">
    <property type="protein sequence ID" value="ABO08975.1"/>
    <property type="molecule type" value="Genomic_DNA"/>
</dbReference>